<dbReference type="InParanoid" id="A7T1C7"/>
<evidence type="ECO:0000256" key="19">
    <source>
        <dbReference type="ARBA" id="ARBA00044304"/>
    </source>
</evidence>
<evidence type="ECO:0000256" key="7">
    <source>
        <dbReference type="ARBA" id="ARBA00022824"/>
    </source>
</evidence>
<evidence type="ECO:0000256" key="16">
    <source>
        <dbReference type="ARBA" id="ARBA00044217"/>
    </source>
</evidence>
<dbReference type="GO" id="GO:0008610">
    <property type="term" value="P:lipid biosynthetic process"/>
    <property type="evidence" value="ECO:0007669"/>
    <property type="project" value="UniProtKB-ARBA"/>
</dbReference>
<keyword evidence="6 21" id="KW-0479">Metal-binding</keyword>
<evidence type="ECO:0000256" key="10">
    <source>
        <dbReference type="ARBA" id="ARBA00023004"/>
    </source>
</evidence>
<evidence type="ECO:0000256" key="5">
    <source>
        <dbReference type="ARBA" id="ARBA00022617"/>
    </source>
</evidence>
<dbReference type="Pfam" id="PF00067">
    <property type="entry name" value="p450"/>
    <property type="match status" value="1"/>
</dbReference>
<dbReference type="STRING" id="45351.A7T1C7"/>
<protein>
    <recommendedName>
        <fullName evidence="15">Steroid 21-hydroxylase</fullName>
        <ecNumber evidence="14">1.14.14.16</ecNumber>
    </recommendedName>
    <alternativeName>
        <fullName evidence="19">21-OHase</fullName>
    </alternativeName>
    <alternativeName>
        <fullName evidence="16">Cytochrome P-450c21</fullName>
    </alternativeName>
    <alternativeName>
        <fullName evidence="20">Cytochrome P450 21</fullName>
    </alternativeName>
    <alternativeName>
        <fullName evidence="18">Cytochrome P450 XXI</fullName>
    </alternativeName>
    <alternativeName>
        <fullName evidence="17">Cytochrome P450-C21</fullName>
    </alternativeName>
</protein>
<proteinExistence type="inferred from homology"/>
<dbReference type="InterPro" id="IPR036396">
    <property type="entry name" value="Cyt_P450_sf"/>
</dbReference>
<keyword evidence="12" id="KW-0446">Lipid-binding</keyword>
<keyword evidence="23" id="KW-1185">Reference proteome</keyword>
<evidence type="ECO:0000256" key="9">
    <source>
        <dbReference type="ARBA" id="ARBA00023002"/>
    </source>
</evidence>
<evidence type="ECO:0000256" key="15">
    <source>
        <dbReference type="ARBA" id="ARBA00044116"/>
    </source>
</evidence>
<dbReference type="PANTHER" id="PTHR24289:SF1">
    <property type="entry name" value="STEROID 17-ALPHA-HYDROXYLASE_17,20 LYASE"/>
    <property type="match status" value="1"/>
</dbReference>
<evidence type="ECO:0000256" key="1">
    <source>
        <dbReference type="ARBA" id="ARBA00004184"/>
    </source>
</evidence>
<dbReference type="SUPFAM" id="SSF48264">
    <property type="entry name" value="Cytochrome P450"/>
    <property type="match status" value="1"/>
</dbReference>
<evidence type="ECO:0000256" key="2">
    <source>
        <dbReference type="ARBA" id="ARBA00004524"/>
    </source>
</evidence>
<dbReference type="GO" id="GO:0005789">
    <property type="term" value="C:endoplasmic reticulum membrane"/>
    <property type="evidence" value="ECO:0007669"/>
    <property type="project" value="UniProtKB-SubCell"/>
</dbReference>
<organism evidence="22 23">
    <name type="scientific">Nematostella vectensis</name>
    <name type="common">Starlet sea anemone</name>
    <dbReference type="NCBI Taxonomy" id="45351"/>
    <lineage>
        <taxon>Eukaryota</taxon>
        <taxon>Metazoa</taxon>
        <taxon>Cnidaria</taxon>
        <taxon>Anthozoa</taxon>
        <taxon>Hexacorallia</taxon>
        <taxon>Actiniaria</taxon>
        <taxon>Edwardsiidae</taxon>
        <taxon>Nematostella</taxon>
    </lineage>
</organism>
<evidence type="ECO:0000313" key="23">
    <source>
        <dbReference type="Proteomes" id="UP000001593"/>
    </source>
</evidence>
<feature type="binding site" description="axial binding residue" evidence="21">
    <location>
        <position position="410"/>
    </location>
    <ligand>
        <name>heme</name>
        <dbReference type="ChEBI" id="CHEBI:30413"/>
    </ligand>
    <ligandPart>
        <name>Fe</name>
        <dbReference type="ChEBI" id="CHEBI:18248"/>
    </ligandPart>
</feature>
<evidence type="ECO:0000313" key="22">
    <source>
        <dbReference type="EMBL" id="EDO30239.1"/>
    </source>
</evidence>
<evidence type="ECO:0000256" key="21">
    <source>
        <dbReference type="PIRSR" id="PIRSR602401-1"/>
    </source>
</evidence>
<dbReference type="Proteomes" id="UP000001593">
    <property type="component" value="Unassembled WGS sequence"/>
</dbReference>
<dbReference type="GO" id="GO:0042448">
    <property type="term" value="P:progesterone metabolic process"/>
    <property type="evidence" value="ECO:0000318"/>
    <property type="project" value="GO_Central"/>
</dbReference>
<accession>A7T1C7</accession>
<comment type="cofactor">
    <cofactor evidence="21">
        <name>heme</name>
        <dbReference type="ChEBI" id="CHEBI:30413"/>
    </cofactor>
</comment>
<comment type="subcellular location">
    <subcellularLocation>
        <location evidence="1">Endomembrane system</location>
        <topology evidence="1">Peripheral membrane protein</topology>
    </subcellularLocation>
    <subcellularLocation>
        <location evidence="3">Endoplasmic reticulum membrane</location>
    </subcellularLocation>
    <subcellularLocation>
        <location evidence="2">Microsome membrane</location>
    </subcellularLocation>
</comment>
<keyword evidence="9" id="KW-0560">Oxidoreductase</keyword>
<dbReference type="HOGENOM" id="CLU_001570_22_0_1"/>
<dbReference type="AlphaFoldDB" id="A7T1C7"/>
<evidence type="ECO:0000256" key="4">
    <source>
        <dbReference type="ARBA" id="ARBA00010617"/>
    </source>
</evidence>
<keyword evidence="10 21" id="KW-0408">Iron</keyword>
<dbReference type="EC" id="1.14.14.16" evidence="14"/>
<dbReference type="PANTHER" id="PTHR24289">
    <property type="entry name" value="STEROID 17-ALPHA-HYDROXYLASE/17,20 LYASE"/>
    <property type="match status" value="1"/>
</dbReference>
<dbReference type="GO" id="GO:0004508">
    <property type="term" value="F:steroid 17-alpha-monooxygenase activity"/>
    <property type="evidence" value="ECO:0000318"/>
    <property type="project" value="GO_Central"/>
</dbReference>
<dbReference type="PRINTS" id="PR00385">
    <property type="entry name" value="P450"/>
</dbReference>
<keyword evidence="8" id="KW-0492">Microsome</keyword>
<dbReference type="GO" id="GO:0042446">
    <property type="term" value="P:hormone biosynthetic process"/>
    <property type="evidence" value="ECO:0000318"/>
    <property type="project" value="GO_Central"/>
</dbReference>
<evidence type="ECO:0000256" key="12">
    <source>
        <dbReference type="ARBA" id="ARBA00023121"/>
    </source>
</evidence>
<reference evidence="22 23" key="1">
    <citation type="journal article" date="2007" name="Science">
        <title>Sea anemone genome reveals ancestral eumetazoan gene repertoire and genomic organization.</title>
        <authorList>
            <person name="Putnam N.H."/>
            <person name="Srivastava M."/>
            <person name="Hellsten U."/>
            <person name="Dirks B."/>
            <person name="Chapman J."/>
            <person name="Salamov A."/>
            <person name="Terry A."/>
            <person name="Shapiro H."/>
            <person name="Lindquist E."/>
            <person name="Kapitonov V.V."/>
            <person name="Jurka J."/>
            <person name="Genikhovich G."/>
            <person name="Grigoriev I.V."/>
            <person name="Lucas S.M."/>
            <person name="Steele R.E."/>
            <person name="Finnerty J.R."/>
            <person name="Technau U."/>
            <person name="Martindale M.Q."/>
            <person name="Rokhsar D.S."/>
        </authorList>
    </citation>
    <scope>NUCLEOTIDE SEQUENCE [LARGE SCALE GENOMIC DNA]</scope>
    <source>
        <strain evidence="23">CH2 X CH6</strain>
    </source>
</reference>
<keyword evidence="7" id="KW-0256">Endoplasmic reticulum</keyword>
<evidence type="ECO:0000256" key="20">
    <source>
        <dbReference type="ARBA" id="ARBA00044342"/>
    </source>
</evidence>
<evidence type="ECO:0000256" key="8">
    <source>
        <dbReference type="ARBA" id="ARBA00022848"/>
    </source>
</evidence>
<dbReference type="GO" id="GO:0020037">
    <property type="term" value="F:heme binding"/>
    <property type="evidence" value="ECO:0007669"/>
    <property type="project" value="InterPro"/>
</dbReference>
<dbReference type="PRINTS" id="PR00463">
    <property type="entry name" value="EP450I"/>
</dbReference>
<evidence type="ECO:0000256" key="17">
    <source>
        <dbReference type="ARBA" id="ARBA00044265"/>
    </source>
</evidence>
<dbReference type="EMBL" id="DS470098">
    <property type="protein sequence ID" value="EDO30239.1"/>
    <property type="molecule type" value="Genomic_DNA"/>
</dbReference>
<evidence type="ECO:0000256" key="13">
    <source>
        <dbReference type="ARBA" id="ARBA00023136"/>
    </source>
</evidence>
<dbReference type="Gene3D" id="1.10.630.10">
    <property type="entry name" value="Cytochrome P450"/>
    <property type="match status" value="1"/>
</dbReference>
<evidence type="ECO:0000256" key="18">
    <source>
        <dbReference type="ARBA" id="ARBA00044282"/>
    </source>
</evidence>
<keyword evidence="13" id="KW-0472">Membrane</keyword>
<dbReference type="GO" id="GO:0008289">
    <property type="term" value="F:lipid binding"/>
    <property type="evidence" value="ECO:0007669"/>
    <property type="project" value="UniProtKB-KW"/>
</dbReference>
<evidence type="ECO:0000256" key="11">
    <source>
        <dbReference type="ARBA" id="ARBA00023033"/>
    </source>
</evidence>
<gene>
    <name evidence="22" type="ORF">NEMVEDRAFT_v1g220856</name>
</gene>
<dbReference type="InterPro" id="IPR001128">
    <property type="entry name" value="Cyt_P450"/>
</dbReference>
<dbReference type="FunFam" id="1.10.630.10:FF:000049">
    <property type="entry name" value="steroid 21-hydroxylase isoform X1"/>
    <property type="match status" value="1"/>
</dbReference>
<evidence type="ECO:0000256" key="3">
    <source>
        <dbReference type="ARBA" id="ARBA00004586"/>
    </source>
</evidence>
<dbReference type="InterPro" id="IPR002401">
    <property type="entry name" value="Cyt_P450_E_grp-I"/>
</dbReference>
<comment type="similarity">
    <text evidence="4">Belongs to the cytochrome P450 family.</text>
</comment>
<dbReference type="CDD" id="cd11027">
    <property type="entry name" value="CYP17A1-like"/>
    <property type="match status" value="1"/>
</dbReference>
<dbReference type="GO" id="GO:0005506">
    <property type="term" value="F:iron ion binding"/>
    <property type="evidence" value="ECO:0007669"/>
    <property type="project" value="InterPro"/>
</dbReference>
<dbReference type="PhylomeDB" id="A7T1C7"/>
<dbReference type="GO" id="GO:0004509">
    <property type="term" value="F:steroid 21-monooxygenase activity"/>
    <property type="evidence" value="ECO:0007669"/>
    <property type="project" value="UniProtKB-EC"/>
</dbReference>
<dbReference type="KEGG" id="nve:5500968"/>
<evidence type="ECO:0000256" key="6">
    <source>
        <dbReference type="ARBA" id="ARBA00022723"/>
    </source>
</evidence>
<keyword evidence="11" id="KW-0503">Monooxygenase</keyword>
<name>A7T1C7_NEMVE</name>
<evidence type="ECO:0000256" key="14">
    <source>
        <dbReference type="ARBA" id="ARBA00044040"/>
    </source>
</evidence>
<keyword evidence="5 21" id="KW-0349">Heme</keyword>
<sequence>MPPGPTPLPLIGNLLSIKSSNIHFELANLAKTHGDIMMIELFGMKIVVVTSGPLAREVLMGKHINDFAGRPKRFTFEYMSKGYKDIALNDYSPGLVWKRKIVHSGLRKYFPSLGDTIAKELAKLEDKLNSDVGVPVDSKDEFFLLVLNIICSFLSGKAFDKEDPEFSETLELVTKTVDTLSMSASILDAFPFLIHFPLQASKNFKRIAELRDKLMGNILTFHKETFNENHIRDLTDAFLKAKLDIEREDKKAAGEVTDEEVALMMMDVYLAGLETTVTSLRWIIAYLMNNQEVQSRVQSRIDDVIGDRRPLMSDRQGLPYMEALVAEVLRLSPPIPLGLPHKSILDTTIDGYTIPKGTTVLFNLWAIHHDPREWPEPDKFDPDRFINEDGKFEVPGDRNFLPFMAGRRVCLGESLAKMELFLIMTRLLQQFTFEPPTGHPPPELTGISAATYFPKPYSFCAKPRKGRTST</sequence>
<dbReference type="eggNOG" id="KOG0156">
    <property type="taxonomic scope" value="Eukaryota"/>
</dbReference>